<dbReference type="AlphaFoldDB" id="A0A0F9V908"/>
<name>A0A0F9V908_9ZZZZ</name>
<comment type="caution">
    <text evidence="1">The sequence shown here is derived from an EMBL/GenBank/DDBJ whole genome shotgun (WGS) entry which is preliminary data.</text>
</comment>
<gene>
    <name evidence="1" type="ORF">LCGC14_0434980</name>
</gene>
<sequence length="72" mass="7989">MFDDDGCPANQAYMLNLRKYIRLIVREGRDAEIGDFVKSQTKDDLVTYVLTAANMVTTGLRYGGLVANGDID</sequence>
<protein>
    <submittedName>
        <fullName evidence="1">Uncharacterized protein</fullName>
    </submittedName>
</protein>
<evidence type="ECO:0000313" key="1">
    <source>
        <dbReference type="EMBL" id="KKN70051.1"/>
    </source>
</evidence>
<dbReference type="EMBL" id="LAZR01000412">
    <property type="protein sequence ID" value="KKN70051.1"/>
    <property type="molecule type" value="Genomic_DNA"/>
</dbReference>
<proteinExistence type="predicted"/>
<reference evidence="1" key="1">
    <citation type="journal article" date="2015" name="Nature">
        <title>Complex archaea that bridge the gap between prokaryotes and eukaryotes.</title>
        <authorList>
            <person name="Spang A."/>
            <person name="Saw J.H."/>
            <person name="Jorgensen S.L."/>
            <person name="Zaremba-Niedzwiedzka K."/>
            <person name="Martijn J."/>
            <person name="Lind A.E."/>
            <person name="van Eijk R."/>
            <person name="Schleper C."/>
            <person name="Guy L."/>
            <person name="Ettema T.J."/>
        </authorList>
    </citation>
    <scope>NUCLEOTIDE SEQUENCE</scope>
</reference>
<accession>A0A0F9V908</accession>
<organism evidence="1">
    <name type="scientific">marine sediment metagenome</name>
    <dbReference type="NCBI Taxonomy" id="412755"/>
    <lineage>
        <taxon>unclassified sequences</taxon>
        <taxon>metagenomes</taxon>
        <taxon>ecological metagenomes</taxon>
    </lineage>
</organism>